<sequence length="59" mass="6448">MGEVAALRQLVGQVQELWDLYGANAHPLPRQSTYLLLVPLNRIGTSVLFWGDSAAQILG</sequence>
<evidence type="ECO:0000313" key="1">
    <source>
        <dbReference type="EMBL" id="RLM60538.1"/>
    </source>
</evidence>
<dbReference type="EMBL" id="PQIB02000016">
    <property type="protein sequence ID" value="RLM60538.1"/>
    <property type="molecule type" value="Genomic_DNA"/>
</dbReference>
<accession>A0A3L6PL47</accession>
<keyword evidence="2" id="KW-1185">Reference proteome</keyword>
<comment type="caution">
    <text evidence="1">The sequence shown here is derived from an EMBL/GenBank/DDBJ whole genome shotgun (WGS) entry which is preliminary data.</text>
</comment>
<protein>
    <submittedName>
        <fullName evidence="1">F-box only protein 6</fullName>
    </submittedName>
</protein>
<dbReference type="Proteomes" id="UP000275267">
    <property type="component" value="Unassembled WGS sequence"/>
</dbReference>
<reference evidence="2" key="1">
    <citation type="journal article" date="2019" name="Nat. Commun.">
        <title>The genome of broomcorn millet.</title>
        <authorList>
            <person name="Zou C."/>
            <person name="Miki D."/>
            <person name="Li D."/>
            <person name="Tang Q."/>
            <person name="Xiao L."/>
            <person name="Rajput S."/>
            <person name="Deng P."/>
            <person name="Jia W."/>
            <person name="Huang R."/>
            <person name="Zhang M."/>
            <person name="Sun Y."/>
            <person name="Hu J."/>
            <person name="Fu X."/>
            <person name="Schnable P.S."/>
            <person name="Li F."/>
            <person name="Zhang H."/>
            <person name="Feng B."/>
            <person name="Zhu X."/>
            <person name="Liu R."/>
            <person name="Schnable J.C."/>
            <person name="Zhu J.-K."/>
            <person name="Zhang H."/>
        </authorList>
    </citation>
    <scope>NUCLEOTIDE SEQUENCE [LARGE SCALE GENOMIC DNA]</scope>
</reference>
<dbReference type="AlphaFoldDB" id="A0A3L6PL47"/>
<proteinExistence type="predicted"/>
<name>A0A3L6PL47_PANMI</name>
<evidence type="ECO:0000313" key="2">
    <source>
        <dbReference type="Proteomes" id="UP000275267"/>
    </source>
</evidence>
<gene>
    <name evidence="1" type="ORF">C2845_PM14G14330</name>
</gene>
<organism evidence="1 2">
    <name type="scientific">Panicum miliaceum</name>
    <name type="common">Proso millet</name>
    <name type="synonym">Broomcorn millet</name>
    <dbReference type="NCBI Taxonomy" id="4540"/>
    <lineage>
        <taxon>Eukaryota</taxon>
        <taxon>Viridiplantae</taxon>
        <taxon>Streptophyta</taxon>
        <taxon>Embryophyta</taxon>
        <taxon>Tracheophyta</taxon>
        <taxon>Spermatophyta</taxon>
        <taxon>Magnoliopsida</taxon>
        <taxon>Liliopsida</taxon>
        <taxon>Poales</taxon>
        <taxon>Poaceae</taxon>
        <taxon>PACMAD clade</taxon>
        <taxon>Panicoideae</taxon>
        <taxon>Panicodae</taxon>
        <taxon>Paniceae</taxon>
        <taxon>Panicinae</taxon>
        <taxon>Panicum</taxon>
        <taxon>Panicum sect. Panicum</taxon>
    </lineage>
</organism>